<evidence type="ECO:0000256" key="2">
    <source>
        <dbReference type="SAM" id="Phobius"/>
    </source>
</evidence>
<feature type="chain" id="PRO_5040417653" description="EF-hand domain-containing protein" evidence="3">
    <location>
        <begin position="25"/>
        <end position="249"/>
    </location>
</feature>
<keyword evidence="2" id="KW-0812">Transmembrane</keyword>
<protein>
    <recommendedName>
        <fullName evidence="4">EF-hand domain-containing protein</fullName>
    </recommendedName>
</protein>
<dbReference type="EMBL" id="CAICTM010000099">
    <property type="protein sequence ID" value="CAB9501133.1"/>
    <property type="molecule type" value="Genomic_DNA"/>
</dbReference>
<evidence type="ECO:0000259" key="4">
    <source>
        <dbReference type="PROSITE" id="PS50222"/>
    </source>
</evidence>
<reference evidence="5" key="1">
    <citation type="submission" date="2020-06" db="EMBL/GenBank/DDBJ databases">
        <authorList>
            <consortium name="Plant Systems Biology data submission"/>
        </authorList>
    </citation>
    <scope>NUCLEOTIDE SEQUENCE</scope>
    <source>
        <strain evidence="5">D6</strain>
    </source>
</reference>
<evidence type="ECO:0000313" key="6">
    <source>
        <dbReference type="Proteomes" id="UP001153069"/>
    </source>
</evidence>
<dbReference type="PROSITE" id="PS50222">
    <property type="entry name" value="EF_HAND_2"/>
    <property type="match status" value="1"/>
</dbReference>
<feature type="transmembrane region" description="Helical" evidence="2">
    <location>
        <begin position="178"/>
        <end position="201"/>
    </location>
</feature>
<feature type="signal peptide" evidence="3">
    <location>
        <begin position="1"/>
        <end position="24"/>
    </location>
</feature>
<sequence>MSPLQILVVLLLVALWAPLPHAEAQQQQASVSVSVSSLEVECSELIEDFDFTMDGFIGQVEFIQLLEELATGMPASSSCNVAHTWQSKRVFQTALEEMSCLCTAYSQEGDSRCRCDSDHTAFALPGTFDNSDYDRAICRHIVQAIQSECGEEEQEEQQEPPVLSPPSTNDSAPPASSLLTAALSLLALMVLCVVIVLQVLLQQPSTHSKQLPLITADVLLQAPSSTSTTTCTSLIQPTSSSDTPYLQIV</sequence>
<dbReference type="GO" id="GO:0005509">
    <property type="term" value="F:calcium ion binding"/>
    <property type="evidence" value="ECO:0007669"/>
    <property type="project" value="InterPro"/>
</dbReference>
<feature type="domain" description="EF-hand" evidence="4">
    <location>
        <begin position="37"/>
        <end position="72"/>
    </location>
</feature>
<feature type="compositionally biased region" description="Acidic residues" evidence="1">
    <location>
        <begin position="149"/>
        <end position="158"/>
    </location>
</feature>
<dbReference type="Proteomes" id="UP001153069">
    <property type="component" value="Unassembled WGS sequence"/>
</dbReference>
<keyword evidence="3" id="KW-0732">Signal</keyword>
<dbReference type="InterPro" id="IPR002048">
    <property type="entry name" value="EF_hand_dom"/>
</dbReference>
<dbReference type="AlphaFoldDB" id="A0A9N8H8V2"/>
<keyword evidence="2" id="KW-1133">Transmembrane helix</keyword>
<evidence type="ECO:0000256" key="3">
    <source>
        <dbReference type="SAM" id="SignalP"/>
    </source>
</evidence>
<keyword evidence="6" id="KW-1185">Reference proteome</keyword>
<accession>A0A9N8H8V2</accession>
<evidence type="ECO:0000313" key="5">
    <source>
        <dbReference type="EMBL" id="CAB9501133.1"/>
    </source>
</evidence>
<feature type="region of interest" description="Disordered" evidence="1">
    <location>
        <begin position="149"/>
        <end position="173"/>
    </location>
</feature>
<keyword evidence="2" id="KW-0472">Membrane</keyword>
<evidence type="ECO:0000256" key="1">
    <source>
        <dbReference type="SAM" id="MobiDB-lite"/>
    </source>
</evidence>
<name>A0A9N8H8V2_9STRA</name>
<gene>
    <name evidence="5" type="ORF">SEMRO_100_G051380.1</name>
</gene>
<comment type="caution">
    <text evidence="5">The sequence shown here is derived from an EMBL/GenBank/DDBJ whole genome shotgun (WGS) entry which is preliminary data.</text>
</comment>
<proteinExistence type="predicted"/>
<organism evidence="5 6">
    <name type="scientific">Seminavis robusta</name>
    <dbReference type="NCBI Taxonomy" id="568900"/>
    <lineage>
        <taxon>Eukaryota</taxon>
        <taxon>Sar</taxon>
        <taxon>Stramenopiles</taxon>
        <taxon>Ochrophyta</taxon>
        <taxon>Bacillariophyta</taxon>
        <taxon>Bacillariophyceae</taxon>
        <taxon>Bacillariophycidae</taxon>
        <taxon>Naviculales</taxon>
        <taxon>Naviculaceae</taxon>
        <taxon>Seminavis</taxon>
    </lineage>
</organism>